<dbReference type="Pfam" id="PF00459">
    <property type="entry name" value="Inositol_P"/>
    <property type="match status" value="1"/>
</dbReference>
<dbReference type="PROSITE" id="PS00630">
    <property type="entry name" value="IMP_2"/>
    <property type="match status" value="1"/>
</dbReference>
<dbReference type="AlphaFoldDB" id="A0A1M6DJW8"/>
<dbReference type="InterPro" id="IPR020550">
    <property type="entry name" value="Inositol_monophosphatase_CS"/>
</dbReference>
<evidence type="ECO:0000256" key="6">
    <source>
        <dbReference type="ARBA" id="ARBA00022842"/>
    </source>
</evidence>
<dbReference type="GO" id="GO:0006020">
    <property type="term" value="P:inositol metabolic process"/>
    <property type="evidence" value="ECO:0007669"/>
    <property type="project" value="TreeGrafter"/>
</dbReference>
<feature type="binding site" evidence="7">
    <location>
        <position position="73"/>
    </location>
    <ligand>
        <name>Mg(2+)</name>
        <dbReference type="ChEBI" id="CHEBI:18420"/>
        <label>1</label>
        <note>catalytic</note>
    </ligand>
</feature>
<dbReference type="PROSITE" id="PS00629">
    <property type="entry name" value="IMP_1"/>
    <property type="match status" value="1"/>
</dbReference>
<comment type="cofactor">
    <cofactor evidence="2 7 8">
        <name>Mg(2+)</name>
        <dbReference type="ChEBI" id="CHEBI:18420"/>
    </cofactor>
</comment>
<evidence type="ECO:0000256" key="8">
    <source>
        <dbReference type="RuleBase" id="RU364068"/>
    </source>
</evidence>
<evidence type="ECO:0000256" key="3">
    <source>
        <dbReference type="ARBA" id="ARBA00009759"/>
    </source>
</evidence>
<name>A0A1M6DJW8_9BACT</name>
<feature type="binding site" evidence="7">
    <location>
        <position position="92"/>
    </location>
    <ligand>
        <name>Mg(2+)</name>
        <dbReference type="ChEBI" id="CHEBI:18420"/>
        <label>1</label>
        <note>catalytic</note>
    </ligand>
</feature>
<dbReference type="PANTHER" id="PTHR20854:SF4">
    <property type="entry name" value="INOSITOL-1-MONOPHOSPHATASE-RELATED"/>
    <property type="match status" value="1"/>
</dbReference>
<dbReference type="GO" id="GO:0046872">
    <property type="term" value="F:metal ion binding"/>
    <property type="evidence" value="ECO:0007669"/>
    <property type="project" value="UniProtKB-KW"/>
</dbReference>
<dbReference type="RefSeq" id="WP_175552461.1">
    <property type="nucleotide sequence ID" value="NZ_FQZE01000005.1"/>
</dbReference>
<organism evidence="9 10">
    <name type="scientific">Tangfeifania diversioriginum</name>
    <dbReference type="NCBI Taxonomy" id="1168035"/>
    <lineage>
        <taxon>Bacteria</taxon>
        <taxon>Pseudomonadati</taxon>
        <taxon>Bacteroidota</taxon>
        <taxon>Bacteroidia</taxon>
        <taxon>Marinilabiliales</taxon>
        <taxon>Prolixibacteraceae</taxon>
        <taxon>Tangfeifania</taxon>
    </lineage>
</organism>
<dbReference type="InterPro" id="IPR020583">
    <property type="entry name" value="Inositol_monoP_metal-BS"/>
</dbReference>
<dbReference type="PRINTS" id="PR01959">
    <property type="entry name" value="SBIMPHPHTASE"/>
</dbReference>
<sequence>MTDITDYKTLCEQVQQIARETGNFIRGERAKISEKDVELKSAASLVTYVDKTAESRIVSALKEIIPESGFVAEEGTASEAGEKFLWVVDPLDGTTNYIHGISPHSVSIALKEGDELVLGVVYEIGLDEMFCAWKDSPAYLNGKKIWVNTTSEPEDTLIGTGFPYYDFDRVDDYIEAMKNLMKNTRGLRRLGSAAVDLCYVAAGRFDAFFEHALHAWDVAAGVFILQQAGGKVSDFNGGGKWLFGGEIVAASENFYPAFYKIIHKQLGEKQNS</sequence>
<reference evidence="9 10" key="1">
    <citation type="submission" date="2016-11" db="EMBL/GenBank/DDBJ databases">
        <authorList>
            <person name="Jaros S."/>
            <person name="Januszkiewicz K."/>
            <person name="Wedrychowicz H."/>
        </authorList>
    </citation>
    <scope>NUCLEOTIDE SEQUENCE [LARGE SCALE GENOMIC DNA]</scope>
    <source>
        <strain evidence="9 10">DSM 27063</strain>
    </source>
</reference>
<dbReference type="SUPFAM" id="SSF56655">
    <property type="entry name" value="Carbohydrate phosphatase"/>
    <property type="match status" value="1"/>
</dbReference>
<dbReference type="InterPro" id="IPR000760">
    <property type="entry name" value="Inositol_monophosphatase-like"/>
</dbReference>
<gene>
    <name evidence="9" type="ORF">SAMN05444280_10583</name>
</gene>
<evidence type="ECO:0000256" key="2">
    <source>
        <dbReference type="ARBA" id="ARBA00001946"/>
    </source>
</evidence>
<dbReference type="PRINTS" id="PR00377">
    <property type="entry name" value="IMPHPHTASES"/>
</dbReference>
<evidence type="ECO:0000256" key="1">
    <source>
        <dbReference type="ARBA" id="ARBA00001033"/>
    </source>
</evidence>
<keyword evidence="4 7" id="KW-0479">Metal-binding</keyword>
<comment type="catalytic activity">
    <reaction evidence="1 8">
        <text>a myo-inositol phosphate + H2O = myo-inositol + phosphate</text>
        <dbReference type="Rhea" id="RHEA:24056"/>
        <dbReference type="ChEBI" id="CHEBI:15377"/>
        <dbReference type="ChEBI" id="CHEBI:17268"/>
        <dbReference type="ChEBI" id="CHEBI:43474"/>
        <dbReference type="ChEBI" id="CHEBI:84139"/>
        <dbReference type="EC" id="3.1.3.25"/>
    </reaction>
</comment>
<protein>
    <recommendedName>
        <fullName evidence="8">Inositol-1-monophosphatase</fullName>
        <ecNumber evidence="8">3.1.3.25</ecNumber>
    </recommendedName>
</protein>
<feature type="binding site" evidence="7">
    <location>
        <position position="91"/>
    </location>
    <ligand>
        <name>Mg(2+)</name>
        <dbReference type="ChEBI" id="CHEBI:18420"/>
        <label>1</label>
        <note>catalytic</note>
    </ligand>
</feature>
<dbReference type="FunFam" id="3.40.190.80:FF:000020">
    <property type="entry name" value="Fructose-1,6-bisphosphatase/inositol-1-monophosphatase"/>
    <property type="match status" value="1"/>
</dbReference>
<comment type="similarity">
    <text evidence="3 8">Belongs to the inositol monophosphatase superfamily.</text>
</comment>
<dbReference type="EMBL" id="FQZE01000005">
    <property type="protein sequence ID" value="SHI73441.1"/>
    <property type="molecule type" value="Genomic_DNA"/>
</dbReference>
<evidence type="ECO:0000256" key="4">
    <source>
        <dbReference type="ARBA" id="ARBA00022723"/>
    </source>
</evidence>
<keyword evidence="5 8" id="KW-0378">Hydrolase</keyword>
<accession>A0A1M6DJW8</accession>
<dbReference type="Proteomes" id="UP000184050">
    <property type="component" value="Unassembled WGS sequence"/>
</dbReference>
<dbReference type="EC" id="3.1.3.25" evidence="8"/>
<evidence type="ECO:0000313" key="10">
    <source>
        <dbReference type="Proteomes" id="UP000184050"/>
    </source>
</evidence>
<dbReference type="STRING" id="1168035.SAMN05444280_10583"/>
<keyword evidence="10" id="KW-1185">Reference proteome</keyword>
<dbReference type="InterPro" id="IPR022337">
    <property type="entry name" value="Inositol_monophosphatase_SuhB"/>
</dbReference>
<proteinExistence type="inferred from homology"/>
<dbReference type="GO" id="GO:0046854">
    <property type="term" value="P:phosphatidylinositol phosphate biosynthetic process"/>
    <property type="evidence" value="ECO:0007669"/>
    <property type="project" value="InterPro"/>
</dbReference>
<dbReference type="CDD" id="cd01639">
    <property type="entry name" value="IMPase"/>
    <property type="match status" value="1"/>
</dbReference>
<feature type="binding site" evidence="7">
    <location>
        <position position="217"/>
    </location>
    <ligand>
        <name>Mg(2+)</name>
        <dbReference type="ChEBI" id="CHEBI:18420"/>
        <label>1</label>
        <note>catalytic</note>
    </ligand>
</feature>
<evidence type="ECO:0000256" key="5">
    <source>
        <dbReference type="ARBA" id="ARBA00022801"/>
    </source>
</evidence>
<dbReference type="GO" id="GO:0007165">
    <property type="term" value="P:signal transduction"/>
    <property type="evidence" value="ECO:0007669"/>
    <property type="project" value="TreeGrafter"/>
</dbReference>
<dbReference type="PANTHER" id="PTHR20854">
    <property type="entry name" value="INOSITOL MONOPHOSPHATASE"/>
    <property type="match status" value="1"/>
</dbReference>
<evidence type="ECO:0000256" key="7">
    <source>
        <dbReference type="PIRSR" id="PIRSR600760-2"/>
    </source>
</evidence>
<dbReference type="Gene3D" id="3.40.190.80">
    <property type="match status" value="1"/>
</dbReference>
<evidence type="ECO:0000313" key="9">
    <source>
        <dbReference type="EMBL" id="SHI73441.1"/>
    </source>
</evidence>
<keyword evidence="6 7" id="KW-0460">Magnesium</keyword>
<dbReference type="Gene3D" id="3.30.540.10">
    <property type="entry name" value="Fructose-1,6-Bisphosphatase, subunit A, domain 1"/>
    <property type="match status" value="1"/>
</dbReference>
<dbReference type="InterPro" id="IPR033942">
    <property type="entry name" value="IMPase"/>
</dbReference>
<feature type="binding site" evidence="7">
    <location>
        <position position="89"/>
    </location>
    <ligand>
        <name>Mg(2+)</name>
        <dbReference type="ChEBI" id="CHEBI:18420"/>
        <label>1</label>
        <note>catalytic</note>
    </ligand>
</feature>
<dbReference type="GO" id="GO:0008934">
    <property type="term" value="F:inositol monophosphate 1-phosphatase activity"/>
    <property type="evidence" value="ECO:0007669"/>
    <property type="project" value="InterPro"/>
</dbReference>